<evidence type="ECO:0000256" key="1">
    <source>
        <dbReference type="SAM" id="MobiDB-lite"/>
    </source>
</evidence>
<keyword evidence="3" id="KW-1185">Reference proteome</keyword>
<dbReference type="Proteomes" id="UP001159363">
    <property type="component" value="Chromosome 1"/>
</dbReference>
<feature type="region of interest" description="Disordered" evidence="1">
    <location>
        <begin position="37"/>
        <end position="59"/>
    </location>
</feature>
<evidence type="ECO:0000313" key="2">
    <source>
        <dbReference type="EMBL" id="KAJ8895370.1"/>
    </source>
</evidence>
<protein>
    <submittedName>
        <fullName evidence="2">Uncharacterized protein</fullName>
    </submittedName>
</protein>
<accession>A0ABQ9IFC5</accession>
<reference evidence="2 3" key="1">
    <citation type="submission" date="2023-02" db="EMBL/GenBank/DDBJ databases">
        <title>LHISI_Scaffold_Assembly.</title>
        <authorList>
            <person name="Stuart O.P."/>
            <person name="Cleave R."/>
            <person name="Magrath M.J.L."/>
            <person name="Mikheyev A.S."/>
        </authorList>
    </citation>
    <scope>NUCLEOTIDE SEQUENCE [LARGE SCALE GENOMIC DNA]</scope>
    <source>
        <strain evidence="2">Daus_M_001</strain>
        <tissue evidence="2">Leg muscle</tissue>
    </source>
</reference>
<sequence length="227" mass="25658">MNRIFDHIIRAVPPMRRTCRCSRGYANAASGRPLYRKLTRSNQSSGGERKPAAPRRGATVAERLACSPPTKANRVQSPAGSPDFRKWESCRTMPLVGGFSSEIFRFPRPSIPALHHSHFNHPHRLSRPRYIMCGEFIATRLGVQINTVTPLIYDLIEEKYDLAVSIAENNRNSADVVESSFTGVEPRNSSPAHHVQHLQVVLSELVLCGPEQRRWVQNWNLARIRSQ</sequence>
<gene>
    <name evidence="2" type="ORF">PR048_000702</name>
</gene>
<proteinExistence type="predicted"/>
<dbReference type="EMBL" id="JARBHB010000001">
    <property type="protein sequence ID" value="KAJ8895370.1"/>
    <property type="molecule type" value="Genomic_DNA"/>
</dbReference>
<name>A0ABQ9IFC5_9NEOP</name>
<organism evidence="2 3">
    <name type="scientific">Dryococelus australis</name>
    <dbReference type="NCBI Taxonomy" id="614101"/>
    <lineage>
        <taxon>Eukaryota</taxon>
        <taxon>Metazoa</taxon>
        <taxon>Ecdysozoa</taxon>
        <taxon>Arthropoda</taxon>
        <taxon>Hexapoda</taxon>
        <taxon>Insecta</taxon>
        <taxon>Pterygota</taxon>
        <taxon>Neoptera</taxon>
        <taxon>Polyneoptera</taxon>
        <taxon>Phasmatodea</taxon>
        <taxon>Verophasmatodea</taxon>
        <taxon>Anareolatae</taxon>
        <taxon>Phasmatidae</taxon>
        <taxon>Eurycanthinae</taxon>
        <taxon>Dryococelus</taxon>
    </lineage>
</organism>
<comment type="caution">
    <text evidence="2">The sequence shown here is derived from an EMBL/GenBank/DDBJ whole genome shotgun (WGS) entry which is preliminary data.</text>
</comment>
<evidence type="ECO:0000313" key="3">
    <source>
        <dbReference type="Proteomes" id="UP001159363"/>
    </source>
</evidence>